<accession>A0A7G9GEW6</accession>
<keyword evidence="1 3" id="KW-0378">Hydrolase</keyword>
<dbReference type="InterPro" id="IPR003010">
    <property type="entry name" value="C-N_Hydrolase"/>
</dbReference>
<dbReference type="PANTHER" id="PTHR43674:SF2">
    <property type="entry name" value="BETA-UREIDOPROPIONASE"/>
    <property type="match status" value="1"/>
</dbReference>
<dbReference type="PROSITE" id="PS50263">
    <property type="entry name" value="CN_HYDROLASE"/>
    <property type="match status" value="1"/>
</dbReference>
<dbReference type="Pfam" id="PF00795">
    <property type="entry name" value="CN_hydrolase"/>
    <property type="match status" value="1"/>
</dbReference>
<dbReference type="InterPro" id="IPR036526">
    <property type="entry name" value="C-N_Hydrolase_sf"/>
</dbReference>
<organism evidence="3 4">
    <name type="scientific">Wansuia hejianensis</name>
    <dbReference type="NCBI Taxonomy" id="2763667"/>
    <lineage>
        <taxon>Bacteria</taxon>
        <taxon>Bacillati</taxon>
        <taxon>Bacillota</taxon>
        <taxon>Clostridia</taxon>
        <taxon>Lachnospirales</taxon>
        <taxon>Lachnospiraceae</taxon>
        <taxon>Wansuia</taxon>
    </lineage>
</organism>
<feature type="domain" description="CN hydrolase" evidence="2">
    <location>
        <begin position="13"/>
        <end position="259"/>
    </location>
</feature>
<name>A0A7G9GEW6_9FIRM</name>
<dbReference type="KEGG" id="whj:H9Q79_03400"/>
<evidence type="ECO:0000256" key="1">
    <source>
        <dbReference type="ARBA" id="ARBA00022801"/>
    </source>
</evidence>
<sequence>MKMEDKKPMKEKVVVAAVQMDITLFDMAANLNYIENAVKRSKEEQNADLVVFPELCSIGYIRERNKAFGHDYVMGADKIPGEFTEALGEIARKYDVYIISGMTEAHPQIPATLYNSAVLIDPKGEVAGVHRKVHIPGYEKHYFIPANTTDVFHTEIGTIGIGICYDNQFAELTRTYALKGAEILVMLWNMPRFSNQPGILHRLTSTRAFENRFYAVSCNRIGENSGMEFFGHSAIADPLGELIATAEEEETILYATLERSMLLTERAQMPVFRDRRPDLYGELVKPL</sequence>
<reference evidence="3 4" key="1">
    <citation type="submission" date="2020-08" db="EMBL/GenBank/DDBJ databases">
        <authorList>
            <person name="Liu C."/>
            <person name="Sun Q."/>
        </authorList>
    </citation>
    <scope>NUCLEOTIDE SEQUENCE [LARGE SCALE GENOMIC DNA]</scope>
    <source>
        <strain evidence="3 4">NSJ-29</strain>
    </source>
</reference>
<evidence type="ECO:0000259" key="2">
    <source>
        <dbReference type="PROSITE" id="PS50263"/>
    </source>
</evidence>
<dbReference type="SUPFAM" id="SSF56317">
    <property type="entry name" value="Carbon-nitrogen hydrolase"/>
    <property type="match status" value="1"/>
</dbReference>
<dbReference type="Gene3D" id="3.60.110.10">
    <property type="entry name" value="Carbon-nitrogen hydrolase"/>
    <property type="match status" value="1"/>
</dbReference>
<dbReference type="AlphaFoldDB" id="A0A7G9GEW6"/>
<dbReference type="GO" id="GO:0016811">
    <property type="term" value="F:hydrolase activity, acting on carbon-nitrogen (but not peptide) bonds, in linear amides"/>
    <property type="evidence" value="ECO:0007669"/>
    <property type="project" value="UniProtKB-ARBA"/>
</dbReference>
<dbReference type="CDD" id="cd07197">
    <property type="entry name" value="nitrilase"/>
    <property type="match status" value="1"/>
</dbReference>
<dbReference type="EMBL" id="CP060635">
    <property type="protein sequence ID" value="QNM09348.1"/>
    <property type="molecule type" value="Genomic_DNA"/>
</dbReference>
<evidence type="ECO:0000313" key="4">
    <source>
        <dbReference type="Proteomes" id="UP000515860"/>
    </source>
</evidence>
<keyword evidence="4" id="KW-1185">Reference proteome</keyword>
<evidence type="ECO:0000313" key="3">
    <source>
        <dbReference type="EMBL" id="QNM09348.1"/>
    </source>
</evidence>
<proteinExistence type="predicted"/>
<gene>
    <name evidence="3" type="ORF">H9Q79_03400</name>
</gene>
<dbReference type="InterPro" id="IPR050345">
    <property type="entry name" value="Aliph_Amidase/BUP"/>
</dbReference>
<dbReference type="PANTHER" id="PTHR43674">
    <property type="entry name" value="NITRILASE C965.09-RELATED"/>
    <property type="match status" value="1"/>
</dbReference>
<dbReference type="Proteomes" id="UP000515860">
    <property type="component" value="Chromosome"/>
</dbReference>
<protein>
    <submittedName>
        <fullName evidence="3">Carbon-nitrogen hydrolase family protein</fullName>
    </submittedName>
</protein>
<dbReference type="RefSeq" id="WP_118645927.1">
    <property type="nucleotide sequence ID" value="NZ_CP060635.1"/>
</dbReference>